<dbReference type="EMBL" id="KQ978995">
    <property type="protein sequence ID" value="KYN26688.1"/>
    <property type="molecule type" value="Genomic_DNA"/>
</dbReference>
<dbReference type="PANTHER" id="PTHR33053">
    <property type="entry name" value="PROTEIN, PUTATIVE-RELATED"/>
    <property type="match status" value="1"/>
</dbReference>
<evidence type="ECO:0008006" key="3">
    <source>
        <dbReference type="Google" id="ProtNLM"/>
    </source>
</evidence>
<gene>
    <name evidence="1" type="ORF">ALC57_03942</name>
</gene>
<proteinExistence type="predicted"/>
<reference evidence="1 2" key="1">
    <citation type="submission" date="2015-09" db="EMBL/GenBank/DDBJ databases">
        <title>Trachymyrmex cornetzi WGS genome.</title>
        <authorList>
            <person name="Nygaard S."/>
            <person name="Hu H."/>
            <person name="Boomsma J."/>
            <person name="Zhang G."/>
        </authorList>
    </citation>
    <scope>NUCLEOTIDE SEQUENCE [LARGE SCALE GENOMIC DNA]</scope>
    <source>
        <strain evidence="1">Tcor2-1</strain>
        <tissue evidence="1">Whole body</tissue>
    </source>
</reference>
<dbReference type="STRING" id="471704.A0A151JLS9"/>
<evidence type="ECO:0000313" key="2">
    <source>
        <dbReference type="Proteomes" id="UP000078492"/>
    </source>
</evidence>
<dbReference type="AlphaFoldDB" id="A0A151JLS9"/>
<protein>
    <recommendedName>
        <fullName evidence="3">Transposase domain-containing protein</fullName>
    </recommendedName>
</protein>
<sequence length="354" mass="41328">MKAQSHRDKEYGHYVYFGIAENLKRIISPTVYNKTTIKLLINIDGMPLFNRSNQQLWPILMLVFDPDYESTPFMVAAFCGKSKPNYVNKFLKECITEIRGLVEDGIDIEEVHFTVEILGFVCDTPARSFLKCCKGHGGFYACERCEVKGASIKNPRGNKKRIYANINVTLRTKRSFLEQYQKEHHKGWSPIVNIPEFDPIRGFLLDSMHLMYIGVMKLLLEAWLFGSNREAKISTSQRTYLRNTLLKLTNVPDDFQRKEYDLDNLSNWKATQYRFFLHYSSVGCLRKVLRKDVYEHFMLFFVASRILCSSELALRYTEVARSLLRKFVYLFPTFYGKDSQNINVHNLIHLADDV</sequence>
<organism evidence="1 2">
    <name type="scientific">Trachymyrmex cornetzi</name>
    <dbReference type="NCBI Taxonomy" id="471704"/>
    <lineage>
        <taxon>Eukaryota</taxon>
        <taxon>Metazoa</taxon>
        <taxon>Ecdysozoa</taxon>
        <taxon>Arthropoda</taxon>
        <taxon>Hexapoda</taxon>
        <taxon>Insecta</taxon>
        <taxon>Pterygota</taxon>
        <taxon>Neoptera</taxon>
        <taxon>Endopterygota</taxon>
        <taxon>Hymenoptera</taxon>
        <taxon>Apocrita</taxon>
        <taxon>Aculeata</taxon>
        <taxon>Formicoidea</taxon>
        <taxon>Formicidae</taxon>
        <taxon>Myrmicinae</taxon>
        <taxon>Trachymyrmex</taxon>
    </lineage>
</organism>
<dbReference type="Proteomes" id="UP000078492">
    <property type="component" value="Unassembled WGS sequence"/>
</dbReference>
<accession>A0A151JLS9</accession>
<keyword evidence="2" id="KW-1185">Reference proteome</keyword>
<name>A0A151JLS9_9HYME</name>
<evidence type="ECO:0000313" key="1">
    <source>
        <dbReference type="EMBL" id="KYN26688.1"/>
    </source>
</evidence>